<gene>
    <name evidence="4" type="ORF">MNOR_LOCUS6282</name>
</gene>
<dbReference type="InterPro" id="IPR001254">
    <property type="entry name" value="Trypsin_dom"/>
</dbReference>
<proteinExistence type="inferred from homology"/>
<comment type="similarity">
    <text evidence="2">Belongs to the peptidase S1 family. CLIP subfamily.</text>
</comment>
<dbReference type="AlphaFoldDB" id="A0AAV2PYQ0"/>
<reference evidence="4 5" key="1">
    <citation type="submission" date="2024-05" db="EMBL/GenBank/DDBJ databases">
        <authorList>
            <person name="Wallberg A."/>
        </authorList>
    </citation>
    <scope>NUCLEOTIDE SEQUENCE [LARGE SCALE GENOMIC DNA]</scope>
</reference>
<evidence type="ECO:0000256" key="1">
    <source>
        <dbReference type="ARBA" id="ARBA00023157"/>
    </source>
</evidence>
<dbReference type="Proteomes" id="UP001497623">
    <property type="component" value="Unassembled WGS sequence"/>
</dbReference>
<comment type="caution">
    <text evidence="4">The sequence shown here is derived from an EMBL/GenBank/DDBJ whole genome shotgun (WGS) entry which is preliminary data.</text>
</comment>
<evidence type="ECO:0000256" key="2">
    <source>
        <dbReference type="ARBA" id="ARBA00024195"/>
    </source>
</evidence>
<dbReference type="PANTHER" id="PTHR24256">
    <property type="entry name" value="TRYPTASE-RELATED"/>
    <property type="match status" value="1"/>
</dbReference>
<dbReference type="PROSITE" id="PS00135">
    <property type="entry name" value="TRYPSIN_SER"/>
    <property type="match status" value="1"/>
</dbReference>
<accession>A0AAV2PYQ0</accession>
<dbReference type="Pfam" id="PF00089">
    <property type="entry name" value="Trypsin"/>
    <property type="match status" value="1"/>
</dbReference>
<dbReference type="GO" id="GO:0006508">
    <property type="term" value="P:proteolysis"/>
    <property type="evidence" value="ECO:0007669"/>
    <property type="project" value="InterPro"/>
</dbReference>
<dbReference type="EMBL" id="CAXKWB010002567">
    <property type="protein sequence ID" value="CAL4067196.1"/>
    <property type="molecule type" value="Genomic_DNA"/>
</dbReference>
<dbReference type="PROSITE" id="PS50240">
    <property type="entry name" value="TRYPSIN_DOM"/>
    <property type="match status" value="1"/>
</dbReference>
<dbReference type="CDD" id="cd00190">
    <property type="entry name" value="Tryp_SPc"/>
    <property type="match status" value="1"/>
</dbReference>
<dbReference type="SMART" id="SM00020">
    <property type="entry name" value="Tryp_SPc"/>
    <property type="match status" value="1"/>
</dbReference>
<protein>
    <recommendedName>
        <fullName evidence="3">Peptidase S1 domain-containing protein</fullName>
    </recommendedName>
</protein>
<feature type="domain" description="Peptidase S1" evidence="3">
    <location>
        <begin position="1"/>
        <end position="136"/>
    </location>
</feature>
<dbReference type="InterPro" id="IPR043504">
    <property type="entry name" value="Peptidase_S1_PA_chymotrypsin"/>
</dbReference>
<evidence type="ECO:0000259" key="3">
    <source>
        <dbReference type="PROSITE" id="PS50240"/>
    </source>
</evidence>
<keyword evidence="1" id="KW-1015">Disulfide bond</keyword>
<dbReference type="InterPro" id="IPR009003">
    <property type="entry name" value="Peptidase_S1_PA"/>
</dbReference>
<dbReference type="Gene3D" id="2.40.10.10">
    <property type="entry name" value="Trypsin-like serine proteases"/>
    <property type="match status" value="1"/>
</dbReference>
<evidence type="ECO:0000313" key="4">
    <source>
        <dbReference type="EMBL" id="CAL4067196.1"/>
    </source>
</evidence>
<dbReference type="InterPro" id="IPR051487">
    <property type="entry name" value="Ser/Thr_Proteases_Immune/Dev"/>
</dbReference>
<sequence>MGPSVSTVCLPPPDRDFYGMPTVVTGWGSTSYDGLDSSKLLETTLVIDDLEECKKNYTTLPNPEENYPITRRHLCASYPGRDSCPGDSGSPMVVRLGTTWYQVGIVSFGYRCAVEGIPGVNTRVAYYREWIINEINKYKSLPKL</sequence>
<dbReference type="SUPFAM" id="SSF50494">
    <property type="entry name" value="Trypsin-like serine proteases"/>
    <property type="match status" value="1"/>
</dbReference>
<keyword evidence="5" id="KW-1185">Reference proteome</keyword>
<dbReference type="GO" id="GO:0004252">
    <property type="term" value="F:serine-type endopeptidase activity"/>
    <property type="evidence" value="ECO:0007669"/>
    <property type="project" value="InterPro"/>
</dbReference>
<name>A0AAV2PYQ0_MEGNR</name>
<dbReference type="InterPro" id="IPR033116">
    <property type="entry name" value="TRYPSIN_SER"/>
</dbReference>
<organism evidence="4 5">
    <name type="scientific">Meganyctiphanes norvegica</name>
    <name type="common">Northern krill</name>
    <name type="synonym">Thysanopoda norvegica</name>
    <dbReference type="NCBI Taxonomy" id="48144"/>
    <lineage>
        <taxon>Eukaryota</taxon>
        <taxon>Metazoa</taxon>
        <taxon>Ecdysozoa</taxon>
        <taxon>Arthropoda</taxon>
        <taxon>Crustacea</taxon>
        <taxon>Multicrustacea</taxon>
        <taxon>Malacostraca</taxon>
        <taxon>Eumalacostraca</taxon>
        <taxon>Eucarida</taxon>
        <taxon>Euphausiacea</taxon>
        <taxon>Euphausiidae</taxon>
        <taxon>Meganyctiphanes</taxon>
    </lineage>
</organism>
<evidence type="ECO:0000313" key="5">
    <source>
        <dbReference type="Proteomes" id="UP001497623"/>
    </source>
</evidence>
<feature type="non-terminal residue" evidence="4">
    <location>
        <position position="144"/>
    </location>
</feature>